<evidence type="ECO:0000256" key="4">
    <source>
        <dbReference type="SAM" id="Phobius"/>
    </source>
</evidence>
<dbReference type="GO" id="GO:0016881">
    <property type="term" value="F:acid-amino acid ligase activity"/>
    <property type="evidence" value="ECO:0007669"/>
    <property type="project" value="InterPro"/>
</dbReference>
<feature type="domain" description="Mur ligase C-terminal" evidence="5">
    <location>
        <begin position="395"/>
        <end position="494"/>
    </location>
</feature>
<sequence length="508" mass="57281">MLIIILILGLLWIFAVLKSILFWTYLWQLKEYHIKRLFAHFSTEKGRILLFDKARIAKMALLILFFVFPLPSAILISLLYIAEDARFFVRRVIKPSFTKKILFVIILSFLAEILFFVLAFNWLESRIWLSALIFPALLVVGDILSPLLVSFLILAAKPIGYLFVKSRMEKARNKIAGMKDLKVIAITGSCGKSSVKNFLYEILSEKFKVLKTEKNINAEIGIANAILENLDSSHQVFIAEIGAYEKGKIEEVSRMIRPDIGILTGINEQHMATFGSLENIISGKFEIVSESSKSVLNYSNKYIKERNKDLGAIKVSLEERLDVWAEDILVEKEVVAFKAFSKDGDSAFFRAGVIGKQQIINLLLAIAAAKDLGMSMEEISRAKISNKDKIIKRSPYIIDNSYSSNPEGAIANIDHLKLFKGKRAVVMPCLIELGESSERVHKEIAEKINEVCDVCVATSKDCFLGTKAVYSESPEEIMEMLKDFKSPEDVILFEGRVPRDIIKEAASM</sequence>
<keyword evidence="4" id="KW-0812">Transmembrane</keyword>
<dbReference type="SUPFAM" id="SSF53244">
    <property type="entry name" value="MurD-like peptide ligases, peptide-binding domain"/>
    <property type="match status" value="1"/>
</dbReference>
<dbReference type="InterPro" id="IPR013221">
    <property type="entry name" value="Mur_ligase_cen"/>
</dbReference>
<comment type="caution">
    <text evidence="7">The sequence shown here is derived from an EMBL/GenBank/DDBJ whole genome shotgun (WGS) entry which is preliminary data.</text>
</comment>
<reference evidence="7 8" key="1">
    <citation type="journal article" date="2016" name="Nat. Commun.">
        <title>Thousands of microbial genomes shed light on interconnected biogeochemical processes in an aquifer system.</title>
        <authorList>
            <person name="Anantharaman K."/>
            <person name="Brown C.T."/>
            <person name="Hug L.A."/>
            <person name="Sharon I."/>
            <person name="Castelle C.J."/>
            <person name="Probst A.J."/>
            <person name="Thomas B.C."/>
            <person name="Singh A."/>
            <person name="Wilkins M.J."/>
            <person name="Karaoz U."/>
            <person name="Brodie E.L."/>
            <person name="Williams K.H."/>
            <person name="Hubbard S.S."/>
            <person name="Banfield J.F."/>
        </authorList>
    </citation>
    <scope>NUCLEOTIDE SEQUENCE [LARGE SCALE GENOMIC DNA]</scope>
</reference>
<dbReference type="Gene3D" id="3.40.1190.10">
    <property type="entry name" value="Mur-like, catalytic domain"/>
    <property type="match status" value="1"/>
</dbReference>
<dbReference type="EMBL" id="MHMM01000015">
    <property type="protein sequence ID" value="OGZ26837.1"/>
    <property type="molecule type" value="Genomic_DNA"/>
</dbReference>
<feature type="transmembrane region" description="Helical" evidence="4">
    <location>
        <begin position="59"/>
        <end position="81"/>
    </location>
</feature>
<evidence type="ECO:0000313" key="7">
    <source>
        <dbReference type="EMBL" id="OGZ26837.1"/>
    </source>
</evidence>
<dbReference type="Gene3D" id="3.90.190.20">
    <property type="entry name" value="Mur ligase, C-terminal domain"/>
    <property type="match status" value="1"/>
</dbReference>
<keyword evidence="2" id="KW-0547">Nucleotide-binding</keyword>
<evidence type="ECO:0000256" key="3">
    <source>
        <dbReference type="ARBA" id="ARBA00022840"/>
    </source>
</evidence>
<feature type="transmembrane region" description="Helical" evidence="4">
    <location>
        <begin position="143"/>
        <end position="164"/>
    </location>
</feature>
<dbReference type="GO" id="GO:0005524">
    <property type="term" value="F:ATP binding"/>
    <property type="evidence" value="ECO:0007669"/>
    <property type="project" value="UniProtKB-KW"/>
</dbReference>
<dbReference type="Proteomes" id="UP000177740">
    <property type="component" value="Unassembled WGS sequence"/>
</dbReference>
<feature type="domain" description="Mur ligase central" evidence="6">
    <location>
        <begin position="186"/>
        <end position="369"/>
    </location>
</feature>
<keyword evidence="1" id="KW-0436">Ligase</keyword>
<dbReference type="InterPro" id="IPR036565">
    <property type="entry name" value="Mur-like_cat_sf"/>
</dbReference>
<evidence type="ECO:0000313" key="8">
    <source>
        <dbReference type="Proteomes" id="UP000177740"/>
    </source>
</evidence>
<keyword evidence="3" id="KW-0067">ATP-binding</keyword>
<dbReference type="Pfam" id="PF02875">
    <property type="entry name" value="Mur_ligase_C"/>
    <property type="match status" value="1"/>
</dbReference>
<dbReference type="AlphaFoldDB" id="A0A1G2EM49"/>
<protein>
    <submittedName>
        <fullName evidence="7">Uncharacterized protein</fullName>
    </submittedName>
</protein>
<proteinExistence type="predicted"/>
<keyword evidence="4" id="KW-0472">Membrane</keyword>
<gene>
    <name evidence="7" type="ORF">A2365_01410</name>
</gene>
<organism evidence="7 8">
    <name type="scientific">Candidatus Nealsonbacteria bacterium RIFOXYB1_FULL_40_15</name>
    <dbReference type="NCBI Taxonomy" id="1801677"/>
    <lineage>
        <taxon>Bacteria</taxon>
        <taxon>Candidatus Nealsoniibacteriota</taxon>
    </lineage>
</organism>
<dbReference type="InterPro" id="IPR051046">
    <property type="entry name" value="MurCDEF_CellWall_CoF430Synth"/>
</dbReference>
<dbReference type="Pfam" id="PF08245">
    <property type="entry name" value="Mur_ligase_M"/>
    <property type="match status" value="1"/>
</dbReference>
<name>A0A1G2EM49_9BACT</name>
<keyword evidence="4" id="KW-1133">Transmembrane helix</keyword>
<dbReference type="STRING" id="1801677.A2365_01410"/>
<evidence type="ECO:0000256" key="2">
    <source>
        <dbReference type="ARBA" id="ARBA00022741"/>
    </source>
</evidence>
<evidence type="ECO:0000259" key="6">
    <source>
        <dbReference type="Pfam" id="PF08245"/>
    </source>
</evidence>
<evidence type="ECO:0000256" key="1">
    <source>
        <dbReference type="ARBA" id="ARBA00022598"/>
    </source>
</evidence>
<dbReference type="InterPro" id="IPR004101">
    <property type="entry name" value="Mur_ligase_C"/>
</dbReference>
<dbReference type="PANTHER" id="PTHR43024:SF1">
    <property type="entry name" value="UDP-N-ACETYLMURAMOYL-TRIPEPTIDE--D-ALANYL-D-ALANINE LIGASE"/>
    <property type="match status" value="1"/>
</dbReference>
<evidence type="ECO:0000259" key="5">
    <source>
        <dbReference type="Pfam" id="PF02875"/>
    </source>
</evidence>
<accession>A0A1G2EM49</accession>
<dbReference type="SUPFAM" id="SSF53623">
    <property type="entry name" value="MurD-like peptide ligases, catalytic domain"/>
    <property type="match status" value="1"/>
</dbReference>
<dbReference type="InterPro" id="IPR036615">
    <property type="entry name" value="Mur_ligase_C_dom_sf"/>
</dbReference>
<dbReference type="PANTHER" id="PTHR43024">
    <property type="entry name" value="UDP-N-ACETYLMURAMOYL-TRIPEPTIDE--D-ALANYL-D-ALANINE LIGASE"/>
    <property type="match status" value="1"/>
</dbReference>
<feature type="transmembrane region" description="Helical" evidence="4">
    <location>
        <begin position="101"/>
        <end position="123"/>
    </location>
</feature>